<dbReference type="GO" id="GO:0015293">
    <property type="term" value="F:symporter activity"/>
    <property type="evidence" value="ECO:0007669"/>
    <property type="project" value="InterPro"/>
</dbReference>
<dbReference type="PANTHER" id="PTHR11328">
    <property type="entry name" value="MAJOR FACILITATOR SUPERFAMILY DOMAIN-CONTAINING PROTEIN"/>
    <property type="match status" value="1"/>
</dbReference>
<proteinExistence type="inferred from homology"/>
<comment type="similarity">
    <text evidence="1">Belongs to the sodium:galactoside symporter (TC 2.A.2) family.</text>
</comment>
<evidence type="ECO:0000256" key="1">
    <source>
        <dbReference type="ARBA" id="ARBA00009617"/>
    </source>
</evidence>
<evidence type="ECO:0000256" key="2">
    <source>
        <dbReference type="SAM" id="Phobius"/>
    </source>
</evidence>
<dbReference type="AlphaFoldDB" id="S3K669"/>
<organism evidence="3 4">
    <name type="scientific">Treponema maltophilum ATCC 51939</name>
    <dbReference type="NCBI Taxonomy" id="1125699"/>
    <lineage>
        <taxon>Bacteria</taxon>
        <taxon>Pseudomonadati</taxon>
        <taxon>Spirochaetota</taxon>
        <taxon>Spirochaetia</taxon>
        <taxon>Spirochaetales</taxon>
        <taxon>Treponemataceae</taxon>
        <taxon>Treponema</taxon>
    </lineage>
</organism>
<protein>
    <recommendedName>
        <fullName evidence="5">Sugar (Glycoside-Pentoside-Hexuronide) transporter</fullName>
    </recommendedName>
</protein>
<accession>S3K669</accession>
<keyword evidence="4" id="KW-1185">Reference proteome</keyword>
<dbReference type="Proteomes" id="UP000014541">
    <property type="component" value="Unassembled WGS sequence"/>
</dbReference>
<feature type="transmembrane region" description="Helical" evidence="2">
    <location>
        <begin position="351"/>
        <end position="375"/>
    </location>
</feature>
<evidence type="ECO:0000313" key="3">
    <source>
        <dbReference type="EMBL" id="EPF32481.1"/>
    </source>
</evidence>
<evidence type="ECO:0008006" key="5">
    <source>
        <dbReference type="Google" id="ProtNLM"/>
    </source>
</evidence>
<dbReference type="InterPro" id="IPR039672">
    <property type="entry name" value="MFS_2"/>
</dbReference>
<feature type="transmembrane region" description="Helical" evidence="2">
    <location>
        <begin position="107"/>
        <end position="130"/>
    </location>
</feature>
<keyword evidence="2" id="KW-0472">Membrane</keyword>
<feature type="transmembrane region" description="Helical" evidence="2">
    <location>
        <begin position="78"/>
        <end position="101"/>
    </location>
</feature>
<feature type="transmembrane region" description="Helical" evidence="2">
    <location>
        <begin position="259"/>
        <end position="280"/>
    </location>
</feature>
<dbReference type="EMBL" id="ATFF01000001">
    <property type="protein sequence ID" value="EPF32481.1"/>
    <property type="molecule type" value="Genomic_DNA"/>
</dbReference>
<dbReference type="OrthoDB" id="9764596at2"/>
<dbReference type="STRING" id="1125699.HMPREF9194_00004"/>
<dbReference type="eggNOG" id="COG2211">
    <property type="taxonomic scope" value="Bacteria"/>
</dbReference>
<dbReference type="Gene3D" id="1.20.1250.20">
    <property type="entry name" value="MFS general substrate transporter like domains"/>
    <property type="match status" value="1"/>
</dbReference>
<feature type="transmembrane region" description="Helical" evidence="2">
    <location>
        <begin position="12"/>
        <end position="35"/>
    </location>
</feature>
<dbReference type="HOGENOM" id="CLU_027408_0_0_12"/>
<feature type="transmembrane region" description="Helical" evidence="2">
    <location>
        <begin position="222"/>
        <end position="247"/>
    </location>
</feature>
<dbReference type="GO" id="GO:0008643">
    <property type="term" value="P:carbohydrate transport"/>
    <property type="evidence" value="ECO:0007669"/>
    <property type="project" value="InterPro"/>
</dbReference>
<dbReference type="PATRIC" id="fig|1125699.3.peg.4"/>
<evidence type="ECO:0000313" key="4">
    <source>
        <dbReference type="Proteomes" id="UP000014541"/>
    </source>
</evidence>
<feature type="transmembrane region" description="Helical" evidence="2">
    <location>
        <begin position="151"/>
        <end position="167"/>
    </location>
</feature>
<feature type="transmembrane region" description="Helical" evidence="2">
    <location>
        <begin position="287"/>
        <end position="305"/>
    </location>
</feature>
<keyword evidence="2" id="KW-0812">Transmembrane</keyword>
<feature type="transmembrane region" description="Helical" evidence="2">
    <location>
        <begin position="395"/>
        <end position="417"/>
    </location>
</feature>
<keyword evidence="2" id="KW-1133">Transmembrane helix</keyword>
<dbReference type="GO" id="GO:0005886">
    <property type="term" value="C:plasma membrane"/>
    <property type="evidence" value="ECO:0007669"/>
    <property type="project" value="TreeGrafter"/>
</dbReference>
<dbReference type="RefSeq" id="WP_016524313.1">
    <property type="nucleotide sequence ID" value="NZ_KE332518.1"/>
</dbReference>
<feature type="transmembrane region" description="Helical" evidence="2">
    <location>
        <begin position="47"/>
        <end position="66"/>
    </location>
</feature>
<reference evidence="3 4" key="1">
    <citation type="submission" date="2013-04" db="EMBL/GenBank/DDBJ databases">
        <title>The Genome Sequence of Treponema maltophilum ATCC 51939.</title>
        <authorList>
            <consortium name="The Broad Institute Genomics Platform"/>
            <person name="Earl A."/>
            <person name="Ward D."/>
            <person name="Feldgarden M."/>
            <person name="Gevers D."/>
            <person name="Leonetti C."/>
            <person name="Blanton J.M."/>
            <person name="Dewhirst F.E."/>
            <person name="Izard J."/>
            <person name="Walker B."/>
            <person name="Young S."/>
            <person name="Zeng Q."/>
            <person name="Gargeya S."/>
            <person name="Fitzgerald M."/>
            <person name="Haas B."/>
            <person name="Abouelleil A."/>
            <person name="Allen A.W."/>
            <person name="Alvarado L."/>
            <person name="Arachchi H.M."/>
            <person name="Berlin A.M."/>
            <person name="Chapman S.B."/>
            <person name="Gainer-Dewar J."/>
            <person name="Goldberg J."/>
            <person name="Griggs A."/>
            <person name="Gujja S."/>
            <person name="Hansen M."/>
            <person name="Howarth C."/>
            <person name="Imamovic A."/>
            <person name="Ireland A."/>
            <person name="Larimer J."/>
            <person name="McCowan C."/>
            <person name="Murphy C."/>
            <person name="Pearson M."/>
            <person name="Poon T.W."/>
            <person name="Priest M."/>
            <person name="Roberts A."/>
            <person name="Saif S."/>
            <person name="Shea T."/>
            <person name="Sisk P."/>
            <person name="Sykes S."/>
            <person name="Wortman J."/>
            <person name="Nusbaum C."/>
            <person name="Birren B."/>
        </authorList>
    </citation>
    <scope>NUCLEOTIDE SEQUENCE [LARGE SCALE GENOMIC DNA]</scope>
    <source>
        <strain evidence="3 4">ATCC 51939</strain>
    </source>
</reference>
<sequence>MKQHKTNPFRYAVGMFGTSVPINMFKTYAAAFYVMGLGVTTGQLAKVLLIYTFLDMIDNPVYGFLSDKTHSRWGRRRLWLVIGTPLLILSFIAFFNVPSFIGPNSLFAYMLLTYMLTGTLDSLINANYAALFPELFRTDAERAKTNALRQAFQLVAMVISIALTPIVTEKIGYGKTAVIYGLLAGAVILYMAIGCKEPPLNDDAVKPKLFATLRDMFADLRFWLFGFTNAFYSAALALVMAAIPFYVHYTLGLSGTANTVLLGVVLLLAMGCVAVWAVLVKKFTLMPVWRSALIWLGLAFIPLYFSKNLYGAVVGCILIGMGFAGVITTMDLVGARVMDEDLRRHGIKREGIYASAMGFMNRLSGLFTATGFWLVGTLYGFESGEVPGDRPGDAARFLLIIFPVVLMAFSVAVSHLLHFPEPAGKTGRDE</sequence>
<name>S3K669_TREMA</name>
<dbReference type="SUPFAM" id="SSF103473">
    <property type="entry name" value="MFS general substrate transporter"/>
    <property type="match status" value="1"/>
</dbReference>
<comment type="caution">
    <text evidence="3">The sequence shown here is derived from an EMBL/GenBank/DDBJ whole genome shotgun (WGS) entry which is preliminary data.</text>
</comment>
<feature type="transmembrane region" description="Helical" evidence="2">
    <location>
        <begin position="311"/>
        <end position="330"/>
    </location>
</feature>
<dbReference type="InterPro" id="IPR036259">
    <property type="entry name" value="MFS_trans_sf"/>
</dbReference>
<dbReference type="PANTHER" id="PTHR11328:SF24">
    <property type="entry name" value="MAJOR FACILITATOR SUPERFAMILY (MFS) PROFILE DOMAIN-CONTAINING PROTEIN"/>
    <property type="match status" value="1"/>
</dbReference>
<gene>
    <name evidence="3" type="ORF">HMPREF9194_00004</name>
</gene>
<dbReference type="Pfam" id="PF13347">
    <property type="entry name" value="MFS_2"/>
    <property type="match status" value="1"/>
</dbReference>
<feature type="transmembrane region" description="Helical" evidence="2">
    <location>
        <begin position="173"/>
        <end position="193"/>
    </location>
</feature>